<organism evidence="2 3">
    <name type="scientific">Knufia obscura</name>
    <dbReference type="NCBI Taxonomy" id="1635080"/>
    <lineage>
        <taxon>Eukaryota</taxon>
        <taxon>Fungi</taxon>
        <taxon>Dikarya</taxon>
        <taxon>Ascomycota</taxon>
        <taxon>Pezizomycotina</taxon>
        <taxon>Eurotiomycetes</taxon>
        <taxon>Chaetothyriomycetidae</taxon>
        <taxon>Chaetothyriales</taxon>
        <taxon>Trichomeriaceae</taxon>
        <taxon>Knufia</taxon>
    </lineage>
</organism>
<dbReference type="EMBL" id="JAVHJV010000002">
    <property type="protein sequence ID" value="KAK5945426.1"/>
    <property type="molecule type" value="Genomic_DNA"/>
</dbReference>
<name>A0ABR0RXV6_9EURO</name>
<dbReference type="InterPro" id="IPR010730">
    <property type="entry name" value="HET"/>
</dbReference>
<dbReference type="PANTHER" id="PTHR24148">
    <property type="entry name" value="ANKYRIN REPEAT DOMAIN-CONTAINING PROTEIN 39 HOMOLOG-RELATED"/>
    <property type="match status" value="1"/>
</dbReference>
<dbReference type="RefSeq" id="XP_064733516.1">
    <property type="nucleotide sequence ID" value="XM_064871063.1"/>
</dbReference>
<dbReference type="InterPro" id="IPR052895">
    <property type="entry name" value="HetReg/Transcr_Mod"/>
</dbReference>
<dbReference type="Pfam" id="PF06985">
    <property type="entry name" value="HET"/>
    <property type="match status" value="1"/>
</dbReference>
<dbReference type="GeneID" id="89996080"/>
<evidence type="ECO:0000313" key="2">
    <source>
        <dbReference type="EMBL" id="KAK5945426.1"/>
    </source>
</evidence>
<keyword evidence="3" id="KW-1185">Reference proteome</keyword>
<reference evidence="2 3" key="1">
    <citation type="journal article" date="2023" name="Res Sq">
        <title>Genomic and morphological characterization of Knufia obscura isolated from the Mars 2020 spacecraft assembly facility.</title>
        <authorList>
            <person name="Chander A.M."/>
            <person name="Teixeira M.M."/>
            <person name="Singh N.K."/>
            <person name="Williams M.P."/>
            <person name="Parker C.W."/>
            <person name="Leo P."/>
            <person name="Stajich J.E."/>
            <person name="Torok T."/>
            <person name="Tighe S."/>
            <person name="Mason C.E."/>
            <person name="Venkateswaran K."/>
        </authorList>
    </citation>
    <scope>NUCLEOTIDE SEQUENCE [LARGE SCALE GENOMIC DNA]</scope>
    <source>
        <strain evidence="2 3">CCFEE 5817</strain>
    </source>
</reference>
<evidence type="ECO:0000313" key="3">
    <source>
        <dbReference type="Proteomes" id="UP001334248"/>
    </source>
</evidence>
<feature type="domain" description="Heterokaryon incompatibility" evidence="1">
    <location>
        <begin position="95"/>
        <end position="251"/>
    </location>
</feature>
<gene>
    <name evidence="2" type="ORF">PMZ80_002631</name>
</gene>
<accession>A0ABR0RXV6</accession>
<proteinExistence type="predicted"/>
<dbReference type="Proteomes" id="UP001334248">
    <property type="component" value="Unassembled WGS sequence"/>
</dbReference>
<sequence length="681" mass="76557">MQQAMQQLFQPKGDVNKYRPSSRHEYALSFESGSDPLKDKAEDYMASGYDYRGPESSAQEIRVLRVQTGHHISDRTPLRCELKHISLGNAPVERFVAVSYCWGTSKKRARIVIDGQDATIPQTAAVAIRNLSKVSPHSLWIDAVCIDQENLPEKAQQVAIMKEVYSKAVTVLIWLGPAQSSTADAIKSIEKIYAQCLETIGSLEYLNDHLYGTDASPGFKYSNAPLPDCDWPNLRTFYSAPWFCRLWVIQEIGLAKNATIYMGSFSIDAEKVVLAARWMVHRRYMRYFDGSDHLGIESASNMYRPAGRPLGNQLRRTHRAGCSKTQDRVYGLLGLLRVDTASAIVTSYDTRLVEVYARAIRLALYEAGDLSFLQFAVWYKSPKTRTTRARRLVNWLSCGCLLPQLPQDVHWPSWVLKLHGETSNDSGACYNVSVFDQSRIGASFGLQTRILEESLTLSLRGLTVDTVTLIGPVFTTDLLKDSRKLAAAIKWCVHHGRTKRMADDASYMRDLAVCLTCGSNRVNMDAELEQSHTQAFEVFLEECQQPSTTDGRKMPRFLHRLLPLGSRQDRPMYWHELWSKAMNRRFFATATGMIGMGPPATKTEDLICLLYGGEALFILGPLGPCFELVGDAYVRAKGMPCNGKTWSDATERSVPAENSREDDLMLGFAEAHHAARWFNII</sequence>
<protein>
    <recommendedName>
        <fullName evidence="1">Heterokaryon incompatibility domain-containing protein</fullName>
    </recommendedName>
</protein>
<dbReference type="PANTHER" id="PTHR24148:SF73">
    <property type="entry name" value="HET DOMAIN PROTEIN (AFU_ORTHOLOGUE AFUA_8G01020)"/>
    <property type="match status" value="1"/>
</dbReference>
<evidence type="ECO:0000259" key="1">
    <source>
        <dbReference type="Pfam" id="PF06985"/>
    </source>
</evidence>
<comment type="caution">
    <text evidence="2">The sequence shown here is derived from an EMBL/GenBank/DDBJ whole genome shotgun (WGS) entry which is preliminary data.</text>
</comment>